<protein>
    <submittedName>
        <fullName evidence="2 4">Uncharacterized protein</fullName>
    </submittedName>
</protein>
<sequence length="221" mass="24372">MTLPTAYQALRTQFNDRKSQNEHGLNVHLNMGESMADTHAIATQPRPDEGTVIASASSNTSPAVANTHGDAIATKINSLGCQLRSMGVLTTTANVRTPAPDQIENKPSPALPPSNTDPVYRQRMIDKGETQPSLSSNRMTEDLHPNTASPPRKFKNRSNPVLPKMLPPINTVKRGTILTSDDKILFDFETSEQYNHGSRDRLFSHIYMAKTLYRTSNIDTS</sequence>
<evidence type="ECO:0000313" key="2">
    <source>
        <dbReference type="EMBL" id="VDM03578.1"/>
    </source>
</evidence>
<dbReference type="AlphaFoldDB" id="A0A183TL44"/>
<evidence type="ECO:0000313" key="3">
    <source>
        <dbReference type="Proteomes" id="UP000275846"/>
    </source>
</evidence>
<dbReference type="WBParaSite" id="SSLN_0001784501-mRNA-1">
    <property type="protein sequence ID" value="SSLN_0001784501-mRNA-1"/>
    <property type="gene ID" value="SSLN_0001784501"/>
</dbReference>
<gene>
    <name evidence="2" type="ORF">SSLN_LOCUS17192</name>
</gene>
<proteinExistence type="predicted"/>
<keyword evidence="3" id="KW-1185">Reference proteome</keyword>
<accession>A0A183TL44</accession>
<dbReference type="Proteomes" id="UP000275846">
    <property type="component" value="Unassembled WGS sequence"/>
</dbReference>
<dbReference type="EMBL" id="UYSU01042114">
    <property type="protein sequence ID" value="VDM03578.1"/>
    <property type="molecule type" value="Genomic_DNA"/>
</dbReference>
<reference evidence="4" key="1">
    <citation type="submission" date="2016-06" db="UniProtKB">
        <authorList>
            <consortium name="WormBaseParasite"/>
        </authorList>
    </citation>
    <scope>IDENTIFICATION</scope>
</reference>
<feature type="region of interest" description="Disordered" evidence="1">
    <location>
        <begin position="129"/>
        <end position="167"/>
    </location>
</feature>
<evidence type="ECO:0000313" key="4">
    <source>
        <dbReference type="WBParaSite" id="SSLN_0001784501-mRNA-1"/>
    </source>
</evidence>
<feature type="region of interest" description="Disordered" evidence="1">
    <location>
        <begin position="95"/>
        <end position="117"/>
    </location>
</feature>
<dbReference type="OrthoDB" id="6321932at2759"/>
<organism evidence="4">
    <name type="scientific">Schistocephalus solidus</name>
    <name type="common">Tapeworm</name>
    <dbReference type="NCBI Taxonomy" id="70667"/>
    <lineage>
        <taxon>Eukaryota</taxon>
        <taxon>Metazoa</taxon>
        <taxon>Spiralia</taxon>
        <taxon>Lophotrochozoa</taxon>
        <taxon>Platyhelminthes</taxon>
        <taxon>Cestoda</taxon>
        <taxon>Eucestoda</taxon>
        <taxon>Diphyllobothriidea</taxon>
        <taxon>Diphyllobothriidae</taxon>
        <taxon>Schistocephalus</taxon>
    </lineage>
</organism>
<evidence type="ECO:0000256" key="1">
    <source>
        <dbReference type="SAM" id="MobiDB-lite"/>
    </source>
</evidence>
<reference evidence="2 3" key="2">
    <citation type="submission" date="2018-11" db="EMBL/GenBank/DDBJ databases">
        <authorList>
            <consortium name="Pathogen Informatics"/>
        </authorList>
    </citation>
    <scope>NUCLEOTIDE SEQUENCE [LARGE SCALE GENOMIC DNA]</scope>
    <source>
        <strain evidence="2 3">NST_G2</strain>
    </source>
</reference>
<name>A0A183TL44_SCHSO</name>